<sequence>MAEPVIYSLLWSSLCGRLLTPATVRTTTSSELPARPQIKGLQRARTPSHRGNRGFVGVGRPAGGDASVLLDPIDAVAGQPAASRRRHPRNWFAVNLGIGSP</sequence>
<dbReference type="Proteomes" id="UP000729402">
    <property type="component" value="Unassembled WGS sequence"/>
</dbReference>
<evidence type="ECO:0000313" key="2">
    <source>
        <dbReference type="EMBL" id="KAG8092481.1"/>
    </source>
</evidence>
<evidence type="ECO:0000256" key="1">
    <source>
        <dbReference type="SAM" id="MobiDB-lite"/>
    </source>
</evidence>
<proteinExistence type="predicted"/>
<protein>
    <submittedName>
        <fullName evidence="2">Uncharacterized protein</fullName>
    </submittedName>
</protein>
<keyword evidence="3" id="KW-1185">Reference proteome</keyword>
<reference evidence="2" key="1">
    <citation type="journal article" date="2021" name="bioRxiv">
        <title>Whole Genome Assembly and Annotation of Northern Wild Rice, Zizania palustris L., Supports a Whole Genome Duplication in the Zizania Genus.</title>
        <authorList>
            <person name="Haas M."/>
            <person name="Kono T."/>
            <person name="Macchietto M."/>
            <person name="Millas R."/>
            <person name="McGilp L."/>
            <person name="Shao M."/>
            <person name="Duquette J."/>
            <person name="Hirsch C.N."/>
            <person name="Kimball J."/>
        </authorList>
    </citation>
    <scope>NUCLEOTIDE SEQUENCE</scope>
    <source>
        <tissue evidence="2">Fresh leaf tissue</tissue>
    </source>
</reference>
<reference evidence="2" key="2">
    <citation type="submission" date="2021-02" db="EMBL/GenBank/DDBJ databases">
        <authorList>
            <person name="Kimball J.A."/>
            <person name="Haas M.W."/>
            <person name="Macchietto M."/>
            <person name="Kono T."/>
            <person name="Duquette J."/>
            <person name="Shao M."/>
        </authorList>
    </citation>
    <scope>NUCLEOTIDE SEQUENCE</scope>
    <source>
        <tissue evidence="2">Fresh leaf tissue</tissue>
    </source>
</reference>
<gene>
    <name evidence="2" type="ORF">GUJ93_ZPchr0012g19394</name>
</gene>
<accession>A0A8J5WPF4</accession>
<organism evidence="2 3">
    <name type="scientific">Zizania palustris</name>
    <name type="common">Northern wild rice</name>
    <dbReference type="NCBI Taxonomy" id="103762"/>
    <lineage>
        <taxon>Eukaryota</taxon>
        <taxon>Viridiplantae</taxon>
        <taxon>Streptophyta</taxon>
        <taxon>Embryophyta</taxon>
        <taxon>Tracheophyta</taxon>
        <taxon>Spermatophyta</taxon>
        <taxon>Magnoliopsida</taxon>
        <taxon>Liliopsida</taxon>
        <taxon>Poales</taxon>
        <taxon>Poaceae</taxon>
        <taxon>BOP clade</taxon>
        <taxon>Oryzoideae</taxon>
        <taxon>Oryzeae</taxon>
        <taxon>Zizaniinae</taxon>
        <taxon>Zizania</taxon>
    </lineage>
</organism>
<evidence type="ECO:0000313" key="3">
    <source>
        <dbReference type="Proteomes" id="UP000729402"/>
    </source>
</evidence>
<dbReference type="AlphaFoldDB" id="A0A8J5WPF4"/>
<name>A0A8J5WPF4_ZIZPA</name>
<comment type="caution">
    <text evidence="2">The sequence shown here is derived from an EMBL/GenBank/DDBJ whole genome shotgun (WGS) entry which is preliminary data.</text>
</comment>
<dbReference type="EMBL" id="JAAALK010000080">
    <property type="protein sequence ID" value="KAG8092481.1"/>
    <property type="molecule type" value="Genomic_DNA"/>
</dbReference>
<feature type="region of interest" description="Disordered" evidence="1">
    <location>
        <begin position="27"/>
        <end position="59"/>
    </location>
</feature>